<dbReference type="Proteomes" id="UP001229421">
    <property type="component" value="Unassembled WGS sequence"/>
</dbReference>
<gene>
    <name evidence="1" type="ORF">QVD17_07098</name>
</gene>
<organism evidence="1 2">
    <name type="scientific">Tagetes erecta</name>
    <name type="common">African marigold</name>
    <dbReference type="NCBI Taxonomy" id="13708"/>
    <lineage>
        <taxon>Eukaryota</taxon>
        <taxon>Viridiplantae</taxon>
        <taxon>Streptophyta</taxon>
        <taxon>Embryophyta</taxon>
        <taxon>Tracheophyta</taxon>
        <taxon>Spermatophyta</taxon>
        <taxon>Magnoliopsida</taxon>
        <taxon>eudicotyledons</taxon>
        <taxon>Gunneridae</taxon>
        <taxon>Pentapetalae</taxon>
        <taxon>asterids</taxon>
        <taxon>campanulids</taxon>
        <taxon>Asterales</taxon>
        <taxon>Asteraceae</taxon>
        <taxon>Asteroideae</taxon>
        <taxon>Heliantheae alliance</taxon>
        <taxon>Tageteae</taxon>
        <taxon>Tagetes</taxon>
    </lineage>
</organism>
<accession>A0AAD8LFI3</accession>
<protein>
    <submittedName>
        <fullName evidence="1">Uncharacterized protein</fullName>
    </submittedName>
</protein>
<keyword evidence="2" id="KW-1185">Reference proteome</keyword>
<comment type="caution">
    <text evidence="1">The sequence shown here is derived from an EMBL/GenBank/DDBJ whole genome shotgun (WGS) entry which is preliminary data.</text>
</comment>
<name>A0AAD8LFI3_TARER</name>
<sequence length="136" mass="14135">MSPCKTFTLVQHCLLIQVTITSMMIISSINHSSGVSLAVAQQQQPSPSPSPVQDTIGGLLGGGVRAQQVLQCFTGCGQEIVGCGVTCTLGSSQSIAPCFLDCGMSNFVCMNTCFQPSIPDVDAFVTSPGTQSEPMD</sequence>
<dbReference type="EMBL" id="JAUHHV010000001">
    <property type="protein sequence ID" value="KAK1441254.1"/>
    <property type="molecule type" value="Genomic_DNA"/>
</dbReference>
<proteinExistence type="predicted"/>
<evidence type="ECO:0000313" key="1">
    <source>
        <dbReference type="EMBL" id="KAK1441254.1"/>
    </source>
</evidence>
<dbReference type="AlphaFoldDB" id="A0AAD8LFI3"/>
<evidence type="ECO:0000313" key="2">
    <source>
        <dbReference type="Proteomes" id="UP001229421"/>
    </source>
</evidence>
<reference evidence="1" key="1">
    <citation type="journal article" date="2023" name="bioRxiv">
        <title>Improved chromosome-level genome assembly for marigold (Tagetes erecta).</title>
        <authorList>
            <person name="Jiang F."/>
            <person name="Yuan L."/>
            <person name="Wang S."/>
            <person name="Wang H."/>
            <person name="Xu D."/>
            <person name="Wang A."/>
            <person name="Fan W."/>
        </authorList>
    </citation>
    <scope>NUCLEOTIDE SEQUENCE</scope>
    <source>
        <strain evidence="1">WSJ</strain>
        <tissue evidence="1">Leaf</tissue>
    </source>
</reference>